<proteinExistence type="predicted"/>
<dbReference type="InterPro" id="IPR032675">
    <property type="entry name" value="LRR_dom_sf"/>
</dbReference>
<dbReference type="Gene3D" id="3.80.10.10">
    <property type="entry name" value="Ribonuclease Inhibitor"/>
    <property type="match status" value="1"/>
</dbReference>
<gene>
    <name evidence="3" type="ORF">A2U01_0007152</name>
</gene>
<comment type="caution">
    <text evidence="3">The sequence shown here is derived from an EMBL/GenBank/DDBJ whole genome shotgun (WGS) entry which is preliminary data.</text>
</comment>
<dbReference type="SUPFAM" id="SSF52058">
    <property type="entry name" value="L domain-like"/>
    <property type="match status" value="1"/>
</dbReference>
<organism evidence="3 4">
    <name type="scientific">Trifolium medium</name>
    <dbReference type="NCBI Taxonomy" id="97028"/>
    <lineage>
        <taxon>Eukaryota</taxon>
        <taxon>Viridiplantae</taxon>
        <taxon>Streptophyta</taxon>
        <taxon>Embryophyta</taxon>
        <taxon>Tracheophyta</taxon>
        <taxon>Spermatophyta</taxon>
        <taxon>Magnoliopsida</taxon>
        <taxon>eudicotyledons</taxon>
        <taxon>Gunneridae</taxon>
        <taxon>Pentapetalae</taxon>
        <taxon>rosids</taxon>
        <taxon>fabids</taxon>
        <taxon>Fabales</taxon>
        <taxon>Fabaceae</taxon>
        <taxon>Papilionoideae</taxon>
        <taxon>50 kb inversion clade</taxon>
        <taxon>NPAAA clade</taxon>
        <taxon>Hologalegina</taxon>
        <taxon>IRL clade</taxon>
        <taxon>Trifolieae</taxon>
        <taxon>Trifolium</taxon>
    </lineage>
</organism>
<dbReference type="Proteomes" id="UP000265520">
    <property type="component" value="Unassembled WGS sequence"/>
</dbReference>
<accession>A0A392MHS7</accession>
<evidence type="ECO:0000259" key="2">
    <source>
        <dbReference type="Pfam" id="PF23598"/>
    </source>
</evidence>
<evidence type="ECO:0000313" key="4">
    <source>
        <dbReference type="Proteomes" id="UP000265520"/>
    </source>
</evidence>
<evidence type="ECO:0000256" key="1">
    <source>
        <dbReference type="ARBA" id="ARBA00022737"/>
    </source>
</evidence>
<protein>
    <submittedName>
        <fullName evidence="3">Disease resistance protein</fullName>
    </submittedName>
</protein>
<keyword evidence="4" id="KW-1185">Reference proteome</keyword>
<dbReference type="PANTHER" id="PTHR15140:SF37">
    <property type="entry name" value="UBIQUITIN-LIKE DOMAIN-CONTAINING PROTEIN"/>
    <property type="match status" value="1"/>
</dbReference>
<sequence>MSESIEDNFLEVRTDINILKEGKPRRLSLHGSTSYYMSESLCDHSSTRSLFSFSKDEYDTYYFKDWIHKNFKLIRVLDMGQVKNSNRVLGEIEESIHLRYLRTRDISWFSFPKSIYDLWNLETLDLRGSEVFDLPDGIWKLKKLRHLYMSGRGAILPNIPGRKVLPNLQTLSSVCLNQKTVEQLEKGKFPNLKKLGVDSFKSYETNSIDYLQRLRCLTHLNTLKIIYGSKALTSVEGFPPNITKITLFGGIYLSEILNPLGSLSKLRYLKITGKESDKYKNFQLECTKSVCFPQLIVLKMTNLNFVSWNLGEGAMPQLRRLVFNNCEFSTNLPSVESFTSLQEVQVLWPSKQMVDKLQHLVLKDSCKLTVYPAMEE</sequence>
<name>A0A392MHS7_9FABA</name>
<dbReference type="EMBL" id="LXQA010010088">
    <property type="protein sequence ID" value="MCH86298.1"/>
    <property type="molecule type" value="Genomic_DNA"/>
</dbReference>
<dbReference type="PANTHER" id="PTHR15140">
    <property type="entry name" value="TUBULIN-SPECIFIC CHAPERONE E"/>
    <property type="match status" value="1"/>
</dbReference>
<dbReference type="InterPro" id="IPR055414">
    <property type="entry name" value="LRR_R13L4/SHOC2-like"/>
</dbReference>
<reference evidence="3 4" key="1">
    <citation type="journal article" date="2018" name="Front. Plant Sci.">
        <title>Red Clover (Trifolium pratense) and Zigzag Clover (T. medium) - A Picture of Genomic Similarities and Differences.</title>
        <authorList>
            <person name="Dluhosova J."/>
            <person name="Istvanek J."/>
            <person name="Nedelnik J."/>
            <person name="Repkova J."/>
        </authorList>
    </citation>
    <scope>NUCLEOTIDE SEQUENCE [LARGE SCALE GENOMIC DNA]</scope>
    <source>
        <strain evidence="4">cv. 10/8</strain>
        <tissue evidence="3">Leaf</tissue>
    </source>
</reference>
<feature type="domain" description="Disease resistance R13L4/SHOC-2-like LRR" evidence="2">
    <location>
        <begin position="68"/>
        <end position="246"/>
    </location>
</feature>
<dbReference type="AlphaFoldDB" id="A0A392MHS7"/>
<keyword evidence="1" id="KW-0677">Repeat</keyword>
<evidence type="ECO:0000313" key="3">
    <source>
        <dbReference type="EMBL" id="MCH86298.1"/>
    </source>
</evidence>
<dbReference type="Pfam" id="PF23598">
    <property type="entry name" value="LRR_14"/>
    <property type="match status" value="1"/>
</dbReference>